<dbReference type="Gene3D" id="1.10.287.1490">
    <property type="match status" value="5"/>
</dbReference>
<keyword evidence="6" id="KW-1185">Reference proteome</keyword>
<dbReference type="InterPro" id="IPR055167">
    <property type="entry name" value="Rootletin-like_CC"/>
</dbReference>
<dbReference type="Pfam" id="PF24423">
    <property type="entry name" value="OVT1"/>
    <property type="match status" value="1"/>
</dbReference>
<dbReference type="STRING" id="6265.A0A0B2VAS1"/>
<accession>A0A0B2VAS1</accession>
<evidence type="ECO:0000259" key="3">
    <source>
        <dbReference type="Pfam" id="PF15035"/>
    </source>
</evidence>
<dbReference type="Pfam" id="PF15035">
    <property type="entry name" value="Rootletin"/>
    <property type="match status" value="1"/>
</dbReference>
<dbReference type="EMBL" id="JPKZ01002075">
    <property type="protein sequence ID" value="KHN78603.1"/>
    <property type="molecule type" value="Genomic_DNA"/>
</dbReference>
<feature type="coiled-coil region" evidence="2">
    <location>
        <begin position="402"/>
        <end position="1309"/>
    </location>
</feature>
<evidence type="ECO:0000256" key="2">
    <source>
        <dbReference type="SAM" id="Coils"/>
    </source>
</evidence>
<sequence length="1962" mass="227506">MESATAEGDVTTHIVRTLVRRADYGTSGGDSTLHIGDVVSTDNTAYGVSDSFSADVVLSSEIYGTTSTTYSAAGLDHDLSSFKKRIDANTEEQREHADLMVELQRKVEEYRRRIADIERQIATHKVEEYRRRIADIERQIATHKADERVTFDIKESTETWEPGMTVVSGDFTISAQLEEERRRNEEQRLQIVQLQAEIQRLQQRFQMEMQDKERISQNRERNLAQYLSEEQKKMMDLWAELQQVRRQFDDYKEQTARELEHHRNEFARVTHDVGGVVRRLSISTIAEGGHAPDAELVDAIKRFSGMQTVKASASVEDYNALMKKYEEAIERIVELETLRGGSVGTNANLETEFRRTRERLAECQGVLHKVLNVTKEYGSNLDVTKRARSASPVGHVVPSEVLREVRNVMRVRSNEVQQLQRKMKNAELEISELVARVESCETTRKRMEKLLTDAKKDINIQQKAVEDANREVRRLEDRLHASESERTVVETARAKLEEEIRRLRILIDQTSSDAERKALEEFEAQKRIIEEEYKRHSAELMRRIDVLQDENRRLKGDMNSVKDKYRNLEIDFNNTLLKLDEKDLLIKNLEGVRDELLRDLEKQRVRFDSLTSEYDSLKTNYDSLTKSVATLEMTIKELKQQRDEISKERDDLAKRLADITHKMELEIKKREDIENANLRNLAEIEKLKAQITDYESQLVMLRRHNDELDTQLKTSQAKINTLENSLASAQKEITKLNELNSKLQKEKNEIMNLKQRADHDIDVLKERMRKLEQEIDKLRAENNALHDSEEKAKMAYKEEANKVHRLERELQDAKAEIEELRRALAQLDEANKERLELALRAKAPDSSMYDSTQITEIRVKELGDKHRLDLERLENERDELARRLRLLEDELTEKQRTIDRQRAEIDELKRQYQAEIDRLKAELANLEMKHQAELEDERDHHIREIEALKAAEDDLRSKIALLEKKLEEALNREKILEKEIVDWEGKYSDLNKEMQKLRDEIEVIRRDAEKEVQKWKTEAYAAQTELKNLQAANETLRSQLAAANERANSLNRTISEQAAKMRELSSHIHRLEEQLTEAKATAAAFEADLHSTQSRLEAIEQQYTALQLENNKLRTEIDALHRQIDVLKNTNATNESEIDRLKKKVAQLITINKEQTDELTKLRAERDHLDRAYHEKANQVEQLKELVKTLETKVNRMHQEVAAANEKLVAAENEQIRLRSEVTKLEKELQLVRDQLKRKTDDFNAALEDLANAHRVSEDARVNALQELESRKFEISDLKSRLDNTEQRLATLQQEYLNVDKECETLRDSLYRFQSIISRSVIPEGAPLDIHNIDVHVQKLLTRIDKLEIERNDYRDSLNRLQRKTGDSHITISKHESLYKSIEERLAEAEEGKQAAEVKLASAKELVKSQEEALKQRDEERRVLKSKITAFELETRGKEAQIRHLTELTKTLKADLEKSQSDNKVLRDQEDRWDAMKAKVQSKVYDRDGEERVNTLMASFEAERQNLNESLRKLSAKLQASESRNADLKDDVDRLKRDLAKAERIEAELRRNLDEQTRLAHEGQHLREQLMMAQSDLTNANNRKQQLESELMSVRSELRDQKQRLQDALNRAADLERQLQNSNSDKNRLNDRINELERTISSQKNIESDLRHQLSTATNERKALQNELDDLRRRIAHLESEKKSSHDKIEELTRIRVTLIKRIEILETEKRTAENVLSETASQREAIERSLNALERENKELCRNCAQLQQQIAQLELDNGNRLIALTNKQKEEHDRFVQSVKAEKLQVEKVIENRDRAHKNRIKQLESQLSIMREQLNNERLRRRDGVYVGEISKIGSATFGLGGSGIASSGAAVYPQTDSFDSVIAKRDAFSSYYTVPSLMGHRSFHASTLSLAEPAHMETSHGSFTTSYHKSGVSASHQDLTNTLLSQSAGGLLDSSRDAGESEVTKKTTVIIRRSTHNE</sequence>
<feature type="coiled-coil region" evidence="2">
    <location>
        <begin position="1796"/>
        <end position="1823"/>
    </location>
</feature>
<dbReference type="SUPFAM" id="SSF90257">
    <property type="entry name" value="Myosin rod fragments"/>
    <property type="match status" value="1"/>
</dbReference>
<dbReference type="Proteomes" id="UP000031036">
    <property type="component" value="Unassembled WGS sequence"/>
</dbReference>
<dbReference type="InterPro" id="IPR057531">
    <property type="entry name" value="PUMA/OVT1_CC"/>
</dbReference>
<feature type="coiled-coil region" evidence="2">
    <location>
        <begin position="1337"/>
        <end position="1420"/>
    </location>
</feature>
<evidence type="ECO:0000313" key="5">
    <source>
        <dbReference type="EMBL" id="KHN78603.1"/>
    </source>
</evidence>
<dbReference type="PANTHER" id="PTHR23159:SF31">
    <property type="entry name" value="CENTROSOME-ASSOCIATED PROTEIN CEP250 ISOFORM X1"/>
    <property type="match status" value="1"/>
</dbReference>
<gene>
    <name evidence="5" type="primary">PUMA1</name>
    <name evidence="5" type="ORF">Tcan_05882</name>
</gene>
<dbReference type="OMA" id="DHKIFEY"/>
<keyword evidence="1 2" id="KW-0175">Coiled coil</keyword>
<evidence type="ECO:0000256" key="1">
    <source>
        <dbReference type="ARBA" id="ARBA00023054"/>
    </source>
</evidence>
<feature type="domain" description="Rootletin-like coiled-coil" evidence="3">
    <location>
        <begin position="83"/>
        <end position="269"/>
    </location>
</feature>
<feature type="coiled-coil region" evidence="2">
    <location>
        <begin position="1497"/>
        <end position="1758"/>
    </location>
</feature>
<comment type="caution">
    <text evidence="5">The sequence shown here is derived from an EMBL/GenBank/DDBJ whole genome shotgun (WGS) entry which is preliminary data.</text>
</comment>
<protein>
    <submittedName>
        <fullName evidence="5">Spindle-and centromere-associated protein</fullName>
    </submittedName>
</protein>
<feature type="coiled-coil region" evidence="2">
    <location>
        <begin position="89"/>
        <end position="146"/>
    </location>
</feature>
<reference evidence="5 6" key="1">
    <citation type="submission" date="2014-11" db="EMBL/GenBank/DDBJ databases">
        <title>Genetic blueprint of the zoonotic pathogen Toxocara canis.</title>
        <authorList>
            <person name="Zhu X.-Q."/>
            <person name="Korhonen P.K."/>
            <person name="Cai H."/>
            <person name="Young N.D."/>
            <person name="Nejsum P."/>
            <person name="von Samson-Himmelstjerna G."/>
            <person name="Boag P.R."/>
            <person name="Tan P."/>
            <person name="Li Q."/>
            <person name="Min J."/>
            <person name="Yang Y."/>
            <person name="Wang X."/>
            <person name="Fang X."/>
            <person name="Hall R.S."/>
            <person name="Hofmann A."/>
            <person name="Sternberg P.W."/>
            <person name="Jex A.R."/>
            <person name="Gasser R.B."/>
        </authorList>
    </citation>
    <scope>NUCLEOTIDE SEQUENCE [LARGE SCALE GENOMIC DNA]</scope>
    <source>
        <strain evidence="5">PN_DK_2014</strain>
    </source>
</reference>
<name>A0A0B2VAS1_TOXCA</name>
<dbReference type="PANTHER" id="PTHR23159">
    <property type="entry name" value="CENTROSOMAL PROTEIN 2"/>
    <property type="match status" value="1"/>
</dbReference>
<evidence type="ECO:0000313" key="6">
    <source>
        <dbReference type="Proteomes" id="UP000031036"/>
    </source>
</evidence>
<dbReference type="SUPFAM" id="SSF57997">
    <property type="entry name" value="Tropomyosin"/>
    <property type="match status" value="1"/>
</dbReference>
<evidence type="ECO:0000259" key="4">
    <source>
        <dbReference type="Pfam" id="PF24627"/>
    </source>
</evidence>
<feature type="domain" description="PUMA/OVT1 coiled-coil region" evidence="4">
    <location>
        <begin position="414"/>
        <end position="487"/>
    </location>
</feature>
<dbReference type="Pfam" id="PF24627">
    <property type="entry name" value="PUMA_CC"/>
    <property type="match status" value="1"/>
</dbReference>
<dbReference type="OrthoDB" id="5835755at2759"/>
<organism evidence="5 6">
    <name type="scientific">Toxocara canis</name>
    <name type="common">Canine roundworm</name>
    <dbReference type="NCBI Taxonomy" id="6265"/>
    <lineage>
        <taxon>Eukaryota</taxon>
        <taxon>Metazoa</taxon>
        <taxon>Ecdysozoa</taxon>
        <taxon>Nematoda</taxon>
        <taxon>Chromadorea</taxon>
        <taxon>Rhabditida</taxon>
        <taxon>Spirurina</taxon>
        <taxon>Ascaridomorpha</taxon>
        <taxon>Ascaridoidea</taxon>
        <taxon>Toxocaridae</taxon>
        <taxon>Toxocara</taxon>
    </lineage>
</organism>
<proteinExistence type="predicted"/>
<feature type="coiled-coil region" evidence="2">
    <location>
        <begin position="175"/>
        <end position="218"/>
    </location>
</feature>